<evidence type="ECO:0000313" key="2">
    <source>
        <dbReference type="EMBL" id="QHT27131.1"/>
    </source>
</evidence>
<accession>A0A6C0EEW7</accession>
<reference evidence="2" key="1">
    <citation type="journal article" date="2020" name="Nature">
        <title>Giant virus diversity and host interactions through global metagenomics.</title>
        <authorList>
            <person name="Schulz F."/>
            <person name="Roux S."/>
            <person name="Paez-Espino D."/>
            <person name="Jungbluth S."/>
            <person name="Walsh D.A."/>
            <person name="Denef V.J."/>
            <person name="McMahon K.D."/>
            <person name="Konstantinidis K.T."/>
            <person name="Eloe-Fadrosh E.A."/>
            <person name="Kyrpides N.C."/>
            <person name="Woyke T."/>
        </authorList>
    </citation>
    <scope>NUCLEOTIDE SEQUENCE</scope>
    <source>
        <strain evidence="2">GVMAG-M-3300023179-2</strain>
    </source>
</reference>
<dbReference type="PROSITE" id="PS50088">
    <property type="entry name" value="ANK_REPEAT"/>
    <property type="match status" value="1"/>
</dbReference>
<dbReference type="InterPro" id="IPR036770">
    <property type="entry name" value="Ankyrin_rpt-contain_sf"/>
</dbReference>
<dbReference type="EMBL" id="MN739811">
    <property type="protein sequence ID" value="QHT27131.1"/>
    <property type="molecule type" value="Genomic_DNA"/>
</dbReference>
<organism evidence="2">
    <name type="scientific">viral metagenome</name>
    <dbReference type="NCBI Taxonomy" id="1070528"/>
    <lineage>
        <taxon>unclassified sequences</taxon>
        <taxon>metagenomes</taxon>
        <taxon>organismal metagenomes</taxon>
    </lineage>
</organism>
<feature type="coiled-coil region" evidence="1">
    <location>
        <begin position="1589"/>
        <end position="1623"/>
    </location>
</feature>
<keyword evidence="1" id="KW-0175">Coiled coil</keyword>
<proteinExistence type="predicted"/>
<dbReference type="InterPro" id="IPR002110">
    <property type="entry name" value="Ankyrin_rpt"/>
</dbReference>
<dbReference type="SUPFAM" id="SSF48403">
    <property type="entry name" value="Ankyrin repeat"/>
    <property type="match status" value="1"/>
</dbReference>
<dbReference type="PROSITE" id="PS50297">
    <property type="entry name" value="ANK_REP_REGION"/>
    <property type="match status" value="1"/>
</dbReference>
<dbReference type="Gene3D" id="1.25.40.20">
    <property type="entry name" value="Ankyrin repeat-containing domain"/>
    <property type="match status" value="1"/>
</dbReference>
<dbReference type="SMART" id="SM00248">
    <property type="entry name" value="ANK"/>
    <property type="match status" value="3"/>
</dbReference>
<name>A0A6C0EEW7_9ZZZZ</name>
<sequence>MSKFDKPYRIQQTFDIKKANNLFNMINKLDTYELKNYSLINQVPLDYINDDGECLIHKVIEIDDKTTSQETKLNIIKFLVQNNVNPDQPNKYNQTPLHLSCMLQFDQIIEYLLSIGVDSNYQDNLGQSPFHYLLKGKIKIVEATKVLDFVQPPIKTNVDKKEKLIQIKTLLWNLIEQNIKNFPILDTIKNTIINLLEEDKDIIKSKIETIDEIKKIIFDISNINKISDIKKIIDIGKKTIENKIDVKFNYINEINDLKMHKKEINSWSPNNITALDDMALIKNGNIKKVIKNDIKQFFNNIKDSVKNFDIIDSISHDINKNGFNEIFSKYINPNNENKLLFSHYENPLINDDYVYLYNFKFDDNNYLIRHHLALDNASCLLDFYNLFYVGSARRIEIYNGLGLSDDEFISKNIYGNLYYTLKFNDLKENMKEIENKQILYLLSSFIPYSDIEINNITEFTVIKFIADFKIATIPDPVDSLGHGTDNPLAIISGGLPFIDPVKQPFPLNGAIAPILMPYDYFQKIVSKIKVNKLPLDLDCPMENPTGLYQNDINNMKIYTILAFYAIQYPTEFVLIPNKLKDYDELFKDNLFGRKWYHLYIKNINKNNILSSWLFNMWCDLISRLSRSNLDCQIPFKLLMLISGLQNYNVQKIQGIINAYKPQLIEIIFNAANTDNDKKNFLIKWIYLLLNDKIDLQFLDCILYDYINIDKIKDIPLNLKNIIQLIDSFITNKYDPTKVFDSNNPLYKEYKMNDLSTGDVLSNIILDYYNNINDKPLKQNILDTIFIIKKIDNDNNSNIINQLKNISYKNLILSIYKKNFNKLDSYIKLLPSFHSALNYLIDKENYIYSDENNISFKHFCISHTLGLYYKGLFYKTYFSLNDNIKINNNGKNIELILSIIRHDNPNAYEYFPNSDYDKKKVTNPKFSQSPFHYFIKNDNKKILAEYLLPLPLNYIFIVPPNIINRHIEITDPDPSKPDVSIFLDLDIYNKNFYYDIQNRDIIIPTFHSYLLLLLNRIHYYQKKIMDTIIVCIDYINKIINGNSYHMKDLYMNQYPIIVIYSKILNNFINYLDNLKKEDKYNTNILNTFINNINAKNYDIYLLANNLNNINSNYFLYYYLFSHHNLLKLSKFNYYQIPTDNKSSYYYYYESDQLLFNLNNNDYDDKYFLEKNTGDIDNEPNEKILKKSTINSIGNYDNILNEYLMNQYLTDPTENATKKSIFIQLKYKKVPPSLYASLSKLYKYGVIKTIEDIIDFMIKNKSQNAVKNIIEYTNELIDKLNLKYLNKELFCYFIIANLIKELIQNQINVYKNNSVNEIYKNIFLHNNILKNNLLLNDELLQIEFKDFYVNLTDCNFDISSKFTCNDTKYIYNIVKEEKKEKIFILYPNDLNNLNKLKDKYYIYINNNIINKLLEYNSSPDIINIEGISAFNNIVKTYNYEIIFDFKYNKNYEIIDSNQLLEYSINDNINNLNKILNNMDNINNELLENILFNINNHLYNDLKAVILGNDKFGNNLLINLDYSFFISSYLTIQYLSEHFMNINNKFRINNLINIFDILKIKFNEKMTNYLADNFKSYNIPDQIYHLIIIEIIDKNKQEYSSIEQKLNEIQSTINELKNNNMNDLAKKIQNSSDYKNLINNKSNKKNQIQFFDNCIKNSKYANDYKNIYDSKIINRYKSIPINKGLIIKGWKSMINSKINNNHNLIPLHLLSKQKEYINLLKNNKLNNDKNLDEINKAMEHLSVLCENYFTNQQFTDDNKVLEFIEDLLNYLTEIILGNNIELMLKKILLTYFTNTLHDKTLSHITKIIDYILNQELTGINKNLITYLYKVVCPKLVKNCSEIFKNNSEKKGHIIESVREILTDYFDLLHLTPITLSDEVINIFKIDVINYYEIFVNKIILLWHVNSENIFKYFINNYRCLQTILYLK</sequence>
<evidence type="ECO:0000256" key="1">
    <source>
        <dbReference type="SAM" id="Coils"/>
    </source>
</evidence>
<dbReference type="Pfam" id="PF12796">
    <property type="entry name" value="Ank_2"/>
    <property type="match status" value="1"/>
</dbReference>
<protein>
    <submittedName>
        <fullName evidence="2">Uncharacterized protein</fullName>
    </submittedName>
</protein>